<dbReference type="RefSeq" id="WP_379599292.1">
    <property type="nucleotide sequence ID" value="NZ_JBHUDE010000163.1"/>
</dbReference>
<dbReference type="Proteomes" id="UP001597221">
    <property type="component" value="Unassembled WGS sequence"/>
</dbReference>
<dbReference type="Pfam" id="PF13814">
    <property type="entry name" value="Replic_Relax"/>
    <property type="match status" value="1"/>
</dbReference>
<accession>A0ABW4HXG8</accession>
<proteinExistence type="predicted"/>
<dbReference type="InterPro" id="IPR025855">
    <property type="entry name" value="Replic_Relax"/>
</dbReference>
<dbReference type="EMBL" id="JBHUDE010000163">
    <property type="protein sequence ID" value="MFD1609797.1"/>
    <property type="molecule type" value="Genomic_DNA"/>
</dbReference>
<organism evidence="1 2">
    <name type="scientific">Oceanobacillus luteolus</name>
    <dbReference type="NCBI Taxonomy" id="1274358"/>
    <lineage>
        <taxon>Bacteria</taxon>
        <taxon>Bacillati</taxon>
        <taxon>Bacillota</taxon>
        <taxon>Bacilli</taxon>
        <taxon>Bacillales</taxon>
        <taxon>Bacillaceae</taxon>
        <taxon>Oceanobacillus</taxon>
    </lineage>
</organism>
<evidence type="ECO:0000313" key="1">
    <source>
        <dbReference type="EMBL" id="MFD1609797.1"/>
    </source>
</evidence>
<protein>
    <submittedName>
        <fullName evidence="1">Replication-relaxation family protein</fullName>
    </submittedName>
</protein>
<keyword evidence="2" id="KW-1185">Reference proteome</keyword>
<sequence>MEHHDFFFTDLGKPPIFTDKEYFQKKYVFDLSNEVVPQERQKAKITLFEQNLLRLIARQQALSLDQLYRIYNAYFPIKYKTLRMKLNRWGEKKILHVRRPSIKNAMMLHNIYSIGKVGLKILAIEDGEEWLEVNNNLFKEKTNYTHGIGQQEVVVQLMLHYMKHNIHFESIAPYSLFGVDKSLGIPDWFLKYRSDEKNEHNLFIEFDANSEKLNALNDKHKAYIQRAIENPDENITVLYSLIDEEFHYRILKPPSGPKRVSNFKSYFAEPNIVLPKNLTINVHYLNRVGPATEYLFLPQDIKAKLNILEKHFVNEFHLNVDHVLSKDFYMQEIPKEHYADGIWELRNTEGLLEERILVVVAQEGDIRSFQRIDSLFHAIKKRRLVSTVHRLVIIYNDDISSLSDSHGTKFDRSVLTTDVESLVNKSKKPFRSFYGVFKTKQTEYPLEKKE</sequence>
<gene>
    <name evidence="1" type="ORF">ACFSBH_19445</name>
</gene>
<comment type="caution">
    <text evidence="1">The sequence shown here is derived from an EMBL/GenBank/DDBJ whole genome shotgun (WGS) entry which is preliminary data.</text>
</comment>
<reference evidence="2" key="1">
    <citation type="journal article" date="2019" name="Int. J. Syst. Evol. Microbiol.">
        <title>The Global Catalogue of Microorganisms (GCM) 10K type strain sequencing project: providing services to taxonomists for standard genome sequencing and annotation.</title>
        <authorList>
            <consortium name="The Broad Institute Genomics Platform"/>
            <consortium name="The Broad Institute Genome Sequencing Center for Infectious Disease"/>
            <person name="Wu L."/>
            <person name="Ma J."/>
        </authorList>
    </citation>
    <scope>NUCLEOTIDE SEQUENCE [LARGE SCALE GENOMIC DNA]</scope>
    <source>
        <strain evidence="2">CGMCC 1.12376</strain>
    </source>
</reference>
<name>A0ABW4HXG8_9BACI</name>
<evidence type="ECO:0000313" key="2">
    <source>
        <dbReference type="Proteomes" id="UP001597221"/>
    </source>
</evidence>